<sequence length="428" mass="46839">MFEERAPVKVMDAVQMVMAHSREGEEERVHLSEADGRYLAEDIKADHPIPPFDRSPLDGFAIQSQDSKNASSESPVKIEIVDTVGAGHTFTGKLKPGHGVRVMTGTIMPDDCDAVVMFELANDYQENGNSYIDIKRQFSPGDFVSKQGEETSEGETVIKKGTIVTAGVIAVLATFGYEYVPVIRKPRIGIFATGTELLDVNEPLEPGKIRNSNAYMIISQVRKAGGEPMYFGKLMDDFDLCYDAISSALEDVDALVTTGGVSVGDFDFLPAIYDKLGADVLFNKIAMRPGSVTTVAVFDGKPLFGLSGNPSACFVGFELYARPWVRRFMKSEKPYLQTIRGTLTADFPKPNPFTRFIRSRVKYEGNRLYAEPIGMDKSQVVTSLAYSDCLVAVPGGSRGYTSGDEVDILLLEAEGSAIPFKDPEKRKG</sequence>
<evidence type="ECO:0000256" key="13">
    <source>
        <dbReference type="RuleBase" id="RU365090"/>
    </source>
</evidence>
<dbReference type="OrthoDB" id="9804758at2"/>
<dbReference type="InterPro" id="IPR005110">
    <property type="entry name" value="MoeA_linker/N"/>
</dbReference>
<dbReference type="EMBL" id="CP001791">
    <property type="protein sequence ID" value="ADH99039.1"/>
    <property type="molecule type" value="Genomic_DNA"/>
</dbReference>
<dbReference type="NCBIfam" id="NF045515">
    <property type="entry name" value="Glp_gephyrin"/>
    <property type="match status" value="1"/>
</dbReference>
<reference evidence="15" key="1">
    <citation type="submission" date="2009-10" db="EMBL/GenBank/DDBJ databases">
        <title>Complete sequence of Bacillus selenitireducens MLS10.</title>
        <authorList>
            <consortium name="US DOE Joint Genome Institute"/>
            <person name="Lucas S."/>
            <person name="Copeland A."/>
            <person name="Lapidus A."/>
            <person name="Glavina del Rio T."/>
            <person name="Dalin E."/>
            <person name="Tice H."/>
            <person name="Bruce D."/>
            <person name="Goodwin L."/>
            <person name="Pitluck S."/>
            <person name="Sims D."/>
            <person name="Brettin T."/>
            <person name="Detter J.C."/>
            <person name="Han C."/>
            <person name="Larimer F."/>
            <person name="Land M."/>
            <person name="Hauser L."/>
            <person name="Kyrpides N."/>
            <person name="Ovchinnikova G."/>
            <person name="Stolz J."/>
        </authorList>
    </citation>
    <scope>NUCLEOTIDE SEQUENCE [LARGE SCALE GENOMIC DNA]</scope>
    <source>
        <strain evidence="15">MLS10</strain>
    </source>
</reference>
<dbReference type="NCBIfam" id="TIGR00177">
    <property type="entry name" value="molyb_syn"/>
    <property type="match status" value="1"/>
</dbReference>
<dbReference type="InterPro" id="IPR036688">
    <property type="entry name" value="MoeA_C_domain_IV_sf"/>
</dbReference>
<dbReference type="Gene3D" id="3.40.980.10">
    <property type="entry name" value="MoaB/Mog-like domain"/>
    <property type="match status" value="1"/>
</dbReference>
<dbReference type="STRING" id="439292.Bsel_1527"/>
<dbReference type="Gene3D" id="2.40.340.10">
    <property type="entry name" value="MoeA, C-terminal, domain IV"/>
    <property type="match status" value="1"/>
</dbReference>
<dbReference type="eggNOG" id="COG0303">
    <property type="taxonomic scope" value="Bacteria"/>
</dbReference>
<dbReference type="RefSeq" id="WP_013172463.1">
    <property type="nucleotide sequence ID" value="NC_014219.1"/>
</dbReference>
<accession>D6XTA3</accession>
<feature type="domain" description="MoaB/Mog" evidence="14">
    <location>
        <begin position="189"/>
        <end position="327"/>
    </location>
</feature>
<dbReference type="Pfam" id="PF03454">
    <property type="entry name" value="MoeA_C"/>
    <property type="match status" value="1"/>
</dbReference>
<dbReference type="GO" id="GO:0046872">
    <property type="term" value="F:metal ion binding"/>
    <property type="evidence" value="ECO:0007669"/>
    <property type="project" value="UniProtKB-UniRule"/>
</dbReference>
<dbReference type="Gene3D" id="3.90.105.10">
    <property type="entry name" value="Molybdopterin biosynthesis moea protein, domain 2"/>
    <property type="match status" value="1"/>
</dbReference>
<evidence type="ECO:0000256" key="1">
    <source>
        <dbReference type="ARBA" id="ARBA00001946"/>
    </source>
</evidence>
<dbReference type="Gene3D" id="2.170.190.11">
    <property type="entry name" value="Molybdopterin biosynthesis moea protein, domain 3"/>
    <property type="match status" value="1"/>
</dbReference>
<dbReference type="FunFam" id="2.170.190.11:FF:000001">
    <property type="entry name" value="Molybdopterin molybdenumtransferase"/>
    <property type="match status" value="1"/>
</dbReference>
<evidence type="ECO:0000313" key="15">
    <source>
        <dbReference type="EMBL" id="ADH99039.1"/>
    </source>
</evidence>
<dbReference type="AlphaFoldDB" id="D6XTA3"/>
<comment type="cofactor">
    <cofactor evidence="1 13">
        <name>Mg(2+)</name>
        <dbReference type="ChEBI" id="CHEBI:18420"/>
    </cofactor>
</comment>
<evidence type="ECO:0000256" key="12">
    <source>
        <dbReference type="ARBA" id="ARBA00047317"/>
    </source>
</evidence>
<keyword evidence="10 13" id="KW-0460">Magnesium</keyword>
<dbReference type="CDD" id="cd00887">
    <property type="entry name" value="MoeA"/>
    <property type="match status" value="1"/>
</dbReference>
<evidence type="ECO:0000256" key="6">
    <source>
        <dbReference type="ARBA" id="ARBA00021108"/>
    </source>
</evidence>
<protein>
    <recommendedName>
        <fullName evidence="6 13">Molybdopterin molybdenumtransferase</fullName>
        <ecNumber evidence="5 13">2.10.1.1</ecNumber>
    </recommendedName>
</protein>
<evidence type="ECO:0000256" key="4">
    <source>
        <dbReference type="ARBA" id="ARBA00010763"/>
    </source>
</evidence>
<dbReference type="SUPFAM" id="SSF63882">
    <property type="entry name" value="MoeA N-terminal region -like"/>
    <property type="match status" value="1"/>
</dbReference>
<comment type="similarity">
    <text evidence="4 13">Belongs to the MoeA family.</text>
</comment>
<dbReference type="PANTHER" id="PTHR10192">
    <property type="entry name" value="MOLYBDOPTERIN BIOSYNTHESIS PROTEIN"/>
    <property type="match status" value="1"/>
</dbReference>
<evidence type="ECO:0000259" key="14">
    <source>
        <dbReference type="SMART" id="SM00852"/>
    </source>
</evidence>
<dbReference type="Pfam" id="PF03453">
    <property type="entry name" value="MoeA_N"/>
    <property type="match status" value="1"/>
</dbReference>
<evidence type="ECO:0000256" key="5">
    <source>
        <dbReference type="ARBA" id="ARBA00013269"/>
    </source>
</evidence>
<evidence type="ECO:0000256" key="10">
    <source>
        <dbReference type="ARBA" id="ARBA00022842"/>
    </source>
</evidence>
<dbReference type="KEGG" id="bse:Bsel_1527"/>
<dbReference type="Proteomes" id="UP000000271">
    <property type="component" value="Chromosome"/>
</dbReference>
<keyword evidence="7 13" id="KW-0500">Molybdenum</keyword>
<evidence type="ECO:0000313" key="16">
    <source>
        <dbReference type="Proteomes" id="UP000000271"/>
    </source>
</evidence>
<evidence type="ECO:0000256" key="9">
    <source>
        <dbReference type="ARBA" id="ARBA00022723"/>
    </source>
</evidence>
<keyword evidence="8 13" id="KW-0808">Transferase</keyword>
<evidence type="ECO:0000256" key="8">
    <source>
        <dbReference type="ARBA" id="ARBA00022679"/>
    </source>
</evidence>
<keyword evidence="16" id="KW-1185">Reference proteome</keyword>
<dbReference type="SMART" id="SM00852">
    <property type="entry name" value="MoCF_biosynth"/>
    <property type="match status" value="1"/>
</dbReference>
<name>D6XTA3_BACIE</name>
<keyword evidence="9 13" id="KW-0479">Metal-binding</keyword>
<dbReference type="SUPFAM" id="SSF53218">
    <property type="entry name" value="Molybdenum cofactor biosynthesis proteins"/>
    <property type="match status" value="1"/>
</dbReference>
<dbReference type="HOGENOM" id="CLU_010186_7_1_9"/>
<evidence type="ECO:0000256" key="11">
    <source>
        <dbReference type="ARBA" id="ARBA00023150"/>
    </source>
</evidence>
<dbReference type="InterPro" id="IPR038987">
    <property type="entry name" value="MoeA-like"/>
</dbReference>
<proteinExistence type="inferred from homology"/>
<dbReference type="EC" id="2.10.1.1" evidence="5 13"/>
<dbReference type="GO" id="GO:0005829">
    <property type="term" value="C:cytosol"/>
    <property type="evidence" value="ECO:0007669"/>
    <property type="project" value="TreeGrafter"/>
</dbReference>
<dbReference type="InterPro" id="IPR001453">
    <property type="entry name" value="MoaB/Mog_dom"/>
</dbReference>
<dbReference type="InterPro" id="IPR036135">
    <property type="entry name" value="MoeA_linker/N_sf"/>
</dbReference>
<dbReference type="SUPFAM" id="SSF63867">
    <property type="entry name" value="MoeA C-terminal domain-like"/>
    <property type="match status" value="1"/>
</dbReference>
<evidence type="ECO:0000256" key="2">
    <source>
        <dbReference type="ARBA" id="ARBA00002901"/>
    </source>
</evidence>
<keyword evidence="11 13" id="KW-0501">Molybdenum cofactor biosynthesis</keyword>
<comment type="function">
    <text evidence="2 13">Catalyzes the insertion of molybdate into adenylated molybdopterin with the concomitant release of AMP.</text>
</comment>
<comment type="catalytic activity">
    <reaction evidence="12">
        <text>adenylyl-molybdopterin + molybdate = Mo-molybdopterin + AMP + H(+)</text>
        <dbReference type="Rhea" id="RHEA:35047"/>
        <dbReference type="ChEBI" id="CHEBI:15378"/>
        <dbReference type="ChEBI" id="CHEBI:36264"/>
        <dbReference type="ChEBI" id="CHEBI:62727"/>
        <dbReference type="ChEBI" id="CHEBI:71302"/>
        <dbReference type="ChEBI" id="CHEBI:456215"/>
        <dbReference type="EC" id="2.10.1.1"/>
    </reaction>
</comment>
<dbReference type="FunFam" id="3.40.980.10:FF:000004">
    <property type="entry name" value="Molybdopterin molybdenumtransferase"/>
    <property type="match status" value="1"/>
</dbReference>
<dbReference type="Pfam" id="PF00994">
    <property type="entry name" value="MoCF_biosynth"/>
    <property type="match status" value="1"/>
</dbReference>
<dbReference type="GO" id="GO:0006777">
    <property type="term" value="P:Mo-molybdopterin cofactor biosynthetic process"/>
    <property type="evidence" value="ECO:0007669"/>
    <property type="project" value="UniProtKB-UniRule"/>
</dbReference>
<evidence type="ECO:0000256" key="3">
    <source>
        <dbReference type="ARBA" id="ARBA00005046"/>
    </source>
</evidence>
<dbReference type="InterPro" id="IPR005111">
    <property type="entry name" value="MoeA_C_domain_IV"/>
</dbReference>
<dbReference type="GO" id="GO:0061599">
    <property type="term" value="F:molybdopterin molybdotransferase activity"/>
    <property type="evidence" value="ECO:0007669"/>
    <property type="project" value="UniProtKB-UniRule"/>
</dbReference>
<dbReference type="PANTHER" id="PTHR10192:SF5">
    <property type="entry name" value="GEPHYRIN"/>
    <property type="match status" value="1"/>
</dbReference>
<gene>
    <name evidence="15" type="ordered locus">Bsel_1527</name>
</gene>
<evidence type="ECO:0000256" key="7">
    <source>
        <dbReference type="ARBA" id="ARBA00022505"/>
    </source>
</evidence>
<comment type="pathway">
    <text evidence="3 13">Cofactor biosynthesis; molybdopterin biosynthesis.</text>
</comment>
<organism evidence="15 16">
    <name type="scientific">Bacillus selenitireducens (strain ATCC 700615 / DSM 15326 / MLS10)</name>
    <dbReference type="NCBI Taxonomy" id="439292"/>
    <lineage>
        <taxon>Bacteria</taxon>
        <taxon>Bacillati</taxon>
        <taxon>Bacillota</taxon>
        <taxon>Bacilli</taxon>
        <taxon>Bacillales</taxon>
        <taxon>Bacillaceae</taxon>
        <taxon>Salisediminibacterium</taxon>
    </lineage>
</organism>
<dbReference type="InterPro" id="IPR036425">
    <property type="entry name" value="MoaB/Mog-like_dom_sf"/>
</dbReference>
<dbReference type="UniPathway" id="UPA00344"/>